<accession>A0A7R9IUE2</accession>
<gene>
    <name evidence="1" type="ORF">TTEB3V08_LOCUS12487</name>
</gene>
<sequence length="107" mass="12515">MSHYSSRRKIKQLPVILRIDGVSRVTCRHPWSQGLVQDYLTIRYLTSLSDWLNASQRSFIHARDGQCSSPPGKLVRQFQHTFHKTCPDMGCIRIVYFTRPRPLTLTR</sequence>
<dbReference type="EMBL" id="OE017712">
    <property type="protein sequence ID" value="CAD7464610.1"/>
    <property type="molecule type" value="Genomic_DNA"/>
</dbReference>
<organism evidence="1">
    <name type="scientific">Timema tahoe</name>
    <dbReference type="NCBI Taxonomy" id="61484"/>
    <lineage>
        <taxon>Eukaryota</taxon>
        <taxon>Metazoa</taxon>
        <taxon>Ecdysozoa</taxon>
        <taxon>Arthropoda</taxon>
        <taxon>Hexapoda</taxon>
        <taxon>Insecta</taxon>
        <taxon>Pterygota</taxon>
        <taxon>Neoptera</taxon>
        <taxon>Polyneoptera</taxon>
        <taxon>Phasmatodea</taxon>
        <taxon>Timematodea</taxon>
        <taxon>Timematoidea</taxon>
        <taxon>Timematidae</taxon>
        <taxon>Timema</taxon>
    </lineage>
</organism>
<name>A0A7R9IUE2_9NEOP</name>
<protein>
    <submittedName>
        <fullName evidence="1">Uncharacterized protein</fullName>
    </submittedName>
</protein>
<reference evidence="1" key="1">
    <citation type="submission" date="2020-11" db="EMBL/GenBank/DDBJ databases">
        <authorList>
            <person name="Tran Van P."/>
        </authorList>
    </citation>
    <scope>NUCLEOTIDE SEQUENCE</scope>
</reference>
<evidence type="ECO:0000313" key="1">
    <source>
        <dbReference type="EMBL" id="CAD7464610.1"/>
    </source>
</evidence>
<dbReference type="AlphaFoldDB" id="A0A7R9IUE2"/>
<proteinExistence type="predicted"/>